<sequence>MVCPVVQGQKKAIPVAVNAVYTTSDGSGGKGDELANMIFNDLKTHLNIKGSSLLQMQGKVTERQYINEPFVRSMNKPIFDVLSSSGLNKDELKIVLASIWWDCHWDPAHLLDKVFSSFKDDSFVNRFLGRVELFHQIFRHGKMYAIAKETAKESNLPFRVTNAYAPQRFMSSSYLSLKRLEISYEAYVETFLDHHNEEEM</sequence>
<gene>
    <name evidence="1" type="ORF">PACLA_8A028226</name>
</gene>
<organism evidence="1 2">
    <name type="scientific">Paramuricea clavata</name>
    <name type="common">Red gorgonian</name>
    <name type="synonym">Violescent sea-whip</name>
    <dbReference type="NCBI Taxonomy" id="317549"/>
    <lineage>
        <taxon>Eukaryota</taxon>
        <taxon>Metazoa</taxon>
        <taxon>Cnidaria</taxon>
        <taxon>Anthozoa</taxon>
        <taxon>Octocorallia</taxon>
        <taxon>Malacalcyonacea</taxon>
        <taxon>Plexauridae</taxon>
        <taxon>Paramuricea</taxon>
    </lineage>
</organism>
<evidence type="ECO:0000313" key="1">
    <source>
        <dbReference type="EMBL" id="CAB4023364.1"/>
    </source>
</evidence>
<accession>A0A7D9J6Y6</accession>
<dbReference type="Proteomes" id="UP001152795">
    <property type="component" value="Unassembled WGS sequence"/>
</dbReference>
<reference evidence="1" key="1">
    <citation type="submission" date="2020-04" db="EMBL/GenBank/DDBJ databases">
        <authorList>
            <person name="Alioto T."/>
            <person name="Alioto T."/>
            <person name="Gomez Garrido J."/>
        </authorList>
    </citation>
    <scope>NUCLEOTIDE SEQUENCE</scope>
    <source>
        <strain evidence="1">A484AB</strain>
    </source>
</reference>
<protein>
    <submittedName>
        <fullName evidence="1">Uncharacterized protein</fullName>
    </submittedName>
</protein>
<dbReference type="AlphaFoldDB" id="A0A7D9J6Y6"/>
<proteinExistence type="predicted"/>
<keyword evidence="2" id="KW-1185">Reference proteome</keyword>
<evidence type="ECO:0000313" key="2">
    <source>
        <dbReference type="Proteomes" id="UP001152795"/>
    </source>
</evidence>
<dbReference type="EMBL" id="CACRXK020012465">
    <property type="protein sequence ID" value="CAB4023364.1"/>
    <property type="molecule type" value="Genomic_DNA"/>
</dbReference>
<comment type="caution">
    <text evidence="1">The sequence shown here is derived from an EMBL/GenBank/DDBJ whole genome shotgun (WGS) entry which is preliminary data.</text>
</comment>
<name>A0A7D9J6Y6_PARCT</name>